<evidence type="ECO:0000256" key="1">
    <source>
        <dbReference type="ARBA" id="ARBA00001917"/>
    </source>
</evidence>
<dbReference type="PANTHER" id="PTHR42747:SF3">
    <property type="entry name" value="NITRONATE MONOOXYGENASE-RELATED"/>
    <property type="match status" value="1"/>
</dbReference>
<dbReference type="STRING" id="246404.A0A507FMN9"/>
<comment type="caution">
    <text evidence="7">The sequence shown here is derived from an EMBL/GenBank/DDBJ whole genome shotgun (WGS) entry which is preliminary data.</text>
</comment>
<organism evidence="7 8">
    <name type="scientific">Chytriomyces confervae</name>
    <dbReference type="NCBI Taxonomy" id="246404"/>
    <lineage>
        <taxon>Eukaryota</taxon>
        <taxon>Fungi</taxon>
        <taxon>Fungi incertae sedis</taxon>
        <taxon>Chytridiomycota</taxon>
        <taxon>Chytridiomycota incertae sedis</taxon>
        <taxon>Chytridiomycetes</taxon>
        <taxon>Chytridiales</taxon>
        <taxon>Chytriomycetaceae</taxon>
        <taxon>Chytriomyces</taxon>
    </lineage>
</organism>
<keyword evidence="8" id="KW-1185">Reference proteome</keyword>
<dbReference type="Proteomes" id="UP000320333">
    <property type="component" value="Unassembled WGS sequence"/>
</dbReference>
<evidence type="ECO:0000313" key="8">
    <source>
        <dbReference type="Proteomes" id="UP000320333"/>
    </source>
</evidence>
<dbReference type="Pfam" id="PF03060">
    <property type="entry name" value="NMO"/>
    <property type="match status" value="1"/>
</dbReference>
<evidence type="ECO:0000256" key="6">
    <source>
        <dbReference type="ARBA" id="ARBA00023033"/>
    </source>
</evidence>
<protein>
    <submittedName>
        <fullName evidence="7">Nitronate monooxygenase</fullName>
    </submittedName>
</protein>
<keyword evidence="4" id="KW-0288">FMN</keyword>
<keyword evidence="3" id="KW-0285">Flavoprotein</keyword>
<reference evidence="7 8" key="1">
    <citation type="journal article" date="2019" name="Sci. Rep.">
        <title>Comparative genomics of chytrid fungi reveal insights into the obligate biotrophic and pathogenic lifestyle of Synchytrium endobioticum.</title>
        <authorList>
            <person name="van de Vossenberg B.T.L.H."/>
            <person name="Warris S."/>
            <person name="Nguyen H.D.T."/>
            <person name="van Gent-Pelzer M.P.E."/>
            <person name="Joly D.L."/>
            <person name="van de Geest H.C."/>
            <person name="Bonants P.J.M."/>
            <person name="Smith D.S."/>
            <person name="Levesque C.A."/>
            <person name="van der Lee T.A.J."/>
        </authorList>
    </citation>
    <scope>NUCLEOTIDE SEQUENCE [LARGE SCALE GENOMIC DNA]</scope>
    <source>
        <strain evidence="7 8">CBS 675.73</strain>
    </source>
</reference>
<dbReference type="CDD" id="cd04730">
    <property type="entry name" value="NPD_like"/>
    <property type="match status" value="1"/>
</dbReference>
<dbReference type="AlphaFoldDB" id="A0A507FMN9"/>
<evidence type="ECO:0000256" key="4">
    <source>
        <dbReference type="ARBA" id="ARBA00022643"/>
    </source>
</evidence>
<evidence type="ECO:0000256" key="2">
    <source>
        <dbReference type="ARBA" id="ARBA00009881"/>
    </source>
</evidence>
<dbReference type="EMBL" id="QEAP01000042">
    <property type="protein sequence ID" value="TPX76576.1"/>
    <property type="molecule type" value="Genomic_DNA"/>
</dbReference>
<gene>
    <name evidence="7" type="ORF">CcCBS67573_g02142</name>
</gene>
<dbReference type="InterPro" id="IPR004136">
    <property type="entry name" value="NMO"/>
</dbReference>
<keyword evidence="6 7" id="KW-0503">Monooxygenase</keyword>
<comment type="similarity">
    <text evidence="2">Belongs to the nitronate monooxygenase family. NMO class I subfamily.</text>
</comment>
<keyword evidence="5" id="KW-0560">Oxidoreductase</keyword>
<accession>A0A507FMN9</accession>
<dbReference type="SUPFAM" id="SSF51412">
    <property type="entry name" value="Inosine monophosphate dehydrogenase (IMPDH)"/>
    <property type="match status" value="1"/>
</dbReference>
<evidence type="ECO:0000256" key="3">
    <source>
        <dbReference type="ARBA" id="ARBA00022630"/>
    </source>
</evidence>
<dbReference type="PANTHER" id="PTHR42747">
    <property type="entry name" value="NITRONATE MONOOXYGENASE-RELATED"/>
    <property type="match status" value="1"/>
</dbReference>
<evidence type="ECO:0000313" key="7">
    <source>
        <dbReference type="EMBL" id="TPX76576.1"/>
    </source>
</evidence>
<dbReference type="InterPro" id="IPR013785">
    <property type="entry name" value="Aldolase_TIM"/>
</dbReference>
<comment type="cofactor">
    <cofactor evidence="1">
        <name>FMN</name>
        <dbReference type="ChEBI" id="CHEBI:58210"/>
    </cofactor>
</comment>
<dbReference type="GO" id="GO:0018580">
    <property type="term" value="F:nitronate monooxygenase activity"/>
    <property type="evidence" value="ECO:0007669"/>
    <property type="project" value="InterPro"/>
</dbReference>
<evidence type="ECO:0000256" key="5">
    <source>
        <dbReference type="ARBA" id="ARBA00023002"/>
    </source>
</evidence>
<sequence length="387" mass="40424">MFLQRYPSRLKQLLPKLRIPVVQGPFGGGASTVELVAACSNSGALGSYGAHYVAPGDIAPLVAQLRAAVGPDAPFAVNLWCHIAHDDRANLGALNSGGPEYLEKHAARVAEHYKKYGAVPPGFPDGGIVGHRFDEQVKALLEANPPVISFVMGVPPPAVIEEARRRGIVTFGCATTVAEALALEHAGIDAIVASGVEAGGHRGTFLKTDPNTPVPDETTFTLVPRVRAAVSKKIPVIAAGGVSTPEAALAALTLGADGVQIGTAFVVSDESGAAPVHKAAILDRTDPARRSCLTRAFTGRSARGIPNQFAKDLYEAEVNGELPGYPVQNYLTVPLRKKAGRAGDKDGLLLWCGQAGTLVQRGKAAEILKRFEDGVDEAAKGIAKFAN</sequence>
<proteinExistence type="inferred from homology"/>
<dbReference type="Gene3D" id="3.20.20.70">
    <property type="entry name" value="Aldolase class I"/>
    <property type="match status" value="1"/>
</dbReference>
<name>A0A507FMN9_9FUNG</name>
<dbReference type="OrthoDB" id="2349068at2759"/>